<dbReference type="PROSITE" id="PS00086">
    <property type="entry name" value="CYTOCHROME_P450"/>
    <property type="match status" value="1"/>
</dbReference>
<dbReference type="Gene3D" id="1.10.630.10">
    <property type="entry name" value="Cytochrome P450"/>
    <property type="match status" value="1"/>
</dbReference>
<evidence type="ECO:0000313" key="10">
    <source>
        <dbReference type="EMBL" id="KAE9989373.1"/>
    </source>
</evidence>
<comment type="caution">
    <text evidence="10">The sequence shown here is derived from an EMBL/GenBank/DDBJ whole genome shotgun (WGS) entry which is preliminary data.</text>
</comment>
<dbReference type="Pfam" id="PF00067">
    <property type="entry name" value="p450"/>
    <property type="match status" value="1"/>
</dbReference>
<evidence type="ECO:0008006" key="13">
    <source>
        <dbReference type="Google" id="ProtNLM"/>
    </source>
</evidence>
<dbReference type="InterPro" id="IPR002401">
    <property type="entry name" value="Cyt_P450_E_grp-I"/>
</dbReference>
<dbReference type="InterPro" id="IPR036396">
    <property type="entry name" value="Cyt_P450_sf"/>
</dbReference>
<dbReference type="PRINTS" id="PR00463">
    <property type="entry name" value="EP450I"/>
</dbReference>
<keyword evidence="6" id="KW-0560">Oxidoreductase</keyword>
<keyword evidence="12" id="KW-1185">Reference proteome</keyword>
<evidence type="ECO:0000256" key="2">
    <source>
        <dbReference type="ARBA" id="ARBA00010617"/>
    </source>
</evidence>
<dbReference type="PRINTS" id="PR00385">
    <property type="entry name" value="P450"/>
</dbReference>
<dbReference type="InterPro" id="IPR017972">
    <property type="entry name" value="Cyt_P450_CS"/>
</dbReference>
<organism evidence="10 12">
    <name type="scientific">Venturia inaequalis</name>
    <name type="common">Apple scab fungus</name>
    <dbReference type="NCBI Taxonomy" id="5025"/>
    <lineage>
        <taxon>Eukaryota</taxon>
        <taxon>Fungi</taxon>
        <taxon>Dikarya</taxon>
        <taxon>Ascomycota</taxon>
        <taxon>Pezizomycotina</taxon>
        <taxon>Dothideomycetes</taxon>
        <taxon>Pleosporomycetidae</taxon>
        <taxon>Venturiales</taxon>
        <taxon>Venturiaceae</taxon>
        <taxon>Venturia</taxon>
    </lineage>
</organism>
<protein>
    <recommendedName>
        <fullName evidence="13">Cytochrome P450</fullName>
    </recommendedName>
</protein>
<evidence type="ECO:0000256" key="7">
    <source>
        <dbReference type="SAM" id="Phobius"/>
    </source>
</evidence>
<dbReference type="InterPro" id="IPR001128">
    <property type="entry name" value="Cyt_P450"/>
</dbReference>
<evidence type="ECO:0000256" key="6">
    <source>
        <dbReference type="RuleBase" id="RU000461"/>
    </source>
</evidence>
<dbReference type="PANTHER" id="PTHR24305:SF166">
    <property type="entry name" value="CYTOCHROME P450 12A4, MITOCHONDRIAL-RELATED"/>
    <property type="match status" value="1"/>
</dbReference>
<gene>
    <name evidence="8" type="ORF">BLS_005352</name>
    <name evidence="10" type="ORF">EG327_002807</name>
    <name evidence="9" type="ORF">EG328_006744</name>
</gene>
<evidence type="ECO:0000256" key="3">
    <source>
        <dbReference type="ARBA" id="ARBA00022723"/>
    </source>
</evidence>
<evidence type="ECO:0000256" key="4">
    <source>
        <dbReference type="ARBA" id="ARBA00023004"/>
    </source>
</evidence>
<keyword evidence="3 5" id="KW-0479">Metal-binding</keyword>
<dbReference type="AlphaFoldDB" id="A0A8H3VLZ3"/>
<comment type="cofactor">
    <cofactor evidence="1 5">
        <name>heme</name>
        <dbReference type="ChEBI" id="CHEBI:30413"/>
    </cofactor>
</comment>
<evidence type="ECO:0000313" key="11">
    <source>
        <dbReference type="Proteomes" id="UP000447873"/>
    </source>
</evidence>
<keyword evidence="5 6" id="KW-0349">Heme</keyword>
<dbReference type="Proteomes" id="UP000447873">
    <property type="component" value="Unassembled WGS sequence"/>
</dbReference>
<keyword evidence="7" id="KW-0812">Transmembrane</keyword>
<evidence type="ECO:0000256" key="1">
    <source>
        <dbReference type="ARBA" id="ARBA00001971"/>
    </source>
</evidence>
<dbReference type="GO" id="GO:0005506">
    <property type="term" value="F:iron ion binding"/>
    <property type="evidence" value="ECO:0007669"/>
    <property type="project" value="InterPro"/>
</dbReference>
<dbReference type="SUPFAM" id="SSF48264">
    <property type="entry name" value="Cytochrome P450"/>
    <property type="match status" value="1"/>
</dbReference>
<keyword evidence="4 5" id="KW-0408">Iron</keyword>
<dbReference type="EMBL" id="WNWR01000190">
    <property type="protein sequence ID" value="KAE9989373.1"/>
    <property type="molecule type" value="Genomic_DNA"/>
</dbReference>
<feature type="transmembrane region" description="Helical" evidence="7">
    <location>
        <begin position="20"/>
        <end position="39"/>
    </location>
</feature>
<evidence type="ECO:0000313" key="9">
    <source>
        <dbReference type="EMBL" id="KAE9985904.1"/>
    </source>
</evidence>
<feature type="binding site" description="axial binding residue" evidence="5">
    <location>
        <position position="477"/>
    </location>
    <ligand>
        <name>heme</name>
        <dbReference type="ChEBI" id="CHEBI:30413"/>
    </ligand>
    <ligandPart>
        <name>Fe</name>
        <dbReference type="ChEBI" id="CHEBI:18248"/>
    </ligandPart>
</feature>
<accession>A0A8H3VLZ3</accession>
<dbReference type="GO" id="GO:0004497">
    <property type="term" value="F:monooxygenase activity"/>
    <property type="evidence" value="ECO:0007669"/>
    <property type="project" value="UniProtKB-KW"/>
</dbReference>
<sequence length="534" mass="59065">MEASSNLTTGGSDQVVSQRLNGIYGIYFFCLLVAIFSVASTKLRAQFLYHISGNALPGIRRIRGNALFGLLPRSCYRGLASTLEMLHGAAAEQGIAYGWMGINVLAVLRDPEIIRTTLSQPDEVLSRTGGQRLWAPFSTLQRLIGDGLFSYVGEKAKVGRNALKSEFVHIASLQEKFGYILKTANNHTANLKTKNVADGRRRDLERTVEDFATDLLGRVLFGMEGTHVGNDELLPVSDRIGLMCASPSHTWRHAVNSMLLLNTREYQNHEERKTGQKFEALVQQRLLGMDATNGSQEHERPVIQKISLSTGGGTSKATLSRPAIEQARLSLFGGHHGIGLTLTWALLELSKNPNIVAKLRAEIRSAKLSSDSFPDFQSVYKRMPYLDAILYETLRLYPTVHATVRALNTSYALTAVDGTPVVLNRGTIVYISIYLLHREKSIWGPDADEFSPERFLREEDAVKSNGYMPFGSGGRSCAGYQFALLAAKTFLIVLLGEWDVVIENAGEVKPHLTALCEPDRRIEFELRRAGKHAA</sequence>
<keyword evidence="6" id="KW-0503">Monooxygenase</keyword>
<dbReference type="Proteomes" id="UP000433883">
    <property type="component" value="Unassembled WGS sequence"/>
</dbReference>
<reference evidence="10 12" key="1">
    <citation type="submission" date="2019-07" db="EMBL/GenBank/DDBJ databases">
        <title>Venturia inaequalis Genome Resource.</title>
        <authorList>
            <person name="Lichtner F.J."/>
        </authorList>
    </citation>
    <scope>NUCLEOTIDE SEQUENCE [LARGE SCALE GENOMIC DNA]</scope>
    <source>
        <strain evidence="9 11">120213</strain>
        <strain evidence="8">Bline_iso_100314</strain>
        <strain evidence="10 12">DMI_063113</strain>
    </source>
</reference>
<dbReference type="GO" id="GO:0016705">
    <property type="term" value="F:oxidoreductase activity, acting on paired donors, with incorporation or reduction of molecular oxygen"/>
    <property type="evidence" value="ECO:0007669"/>
    <property type="project" value="InterPro"/>
</dbReference>
<dbReference type="GO" id="GO:0020037">
    <property type="term" value="F:heme binding"/>
    <property type="evidence" value="ECO:0007669"/>
    <property type="project" value="InterPro"/>
</dbReference>
<keyword evidence="7" id="KW-0472">Membrane</keyword>
<proteinExistence type="inferred from homology"/>
<dbReference type="OrthoDB" id="10029320at2759"/>
<dbReference type="EMBL" id="WNWQ01000368">
    <property type="protein sequence ID" value="KAE9969441.1"/>
    <property type="molecule type" value="Genomic_DNA"/>
</dbReference>
<keyword evidence="7" id="KW-1133">Transmembrane helix</keyword>
<dbReference type="EMBL" id="WNWS01000036">
    <property type="protein sequence ID" value="KAE9985904.1"/>
    <property type="molecule type" value="Genomic_DNA"/>
</dbReference>
<name>A0A8H3VLZ3_VENIN</name>
<comment type="similarity">
    <text evidence="2 6">Belongs to the cytochrome P450 family.</text>
</comment>
<evidence type="ECO:0000313" key="12">
    <source>
        <dbReference type="Proteomes" id="UP000490939"/>
    </source>
</evidence>
<evidence type="ECO:0000256" key="5">
    <source>
        <dbReference type="PIRSR" id="PIRSR602401-1"/>
    </source>
</evidence>
<dbReference type="InterPro" id="IPR050121">
    <property type="entry name" value="Cytochrome_P450_monoxygenase"/>
</dbReference>
<evidence type="ECO:0000313" key="8">
    <source>
        <dbReference type="EMBL" id="KAE9969441.1"/>
    </source>
</evidence>
<dbReference type="Proteomes" id="UP000490939">
    <property type="component" value="Unassembled WGS sequence"/>
</dbReference>
<dbReference type="PANTHER" id="PTHR24305">
    <property type="entry name" value="CYTOCHROME P450"/>
    <property type="match status" value="1"/>
</dbReference>